<feature type="signal peptide" evidence="3">
    <location>
        <begin position="1"/>
        <end position="21"/>
    </location>
</feature>
<feature type="domain" description="Leucine-binding protein" evidence="4">
    <location>
        <begin position="44"/>
        <end position="387"/>
    </location>
</feature>
<dbReference type="EMBL" id="POUA01000499">
    <property type="protein sequence ID" value="PZG24453.1"/>
    <property type="molecule type" value="Genomic_DNA"/>
</dbReference>
<dbReference type="Proteomes" id="UP000248544">
    <property type="component" value="Unassembled WGS sequence"/>
</dbReference>
<name>A0A2W2EPT9_9ACTN</name>
<evidence type="ECO:0000256" key="2">
    <source>
        <dbReference type="ARBA" id="ARBA00022729"/>
    </source>
</evidence>
<proteinExistence type="inferred from homology"/>
<dbReference type="Gene3D" id="3.40.50.2300">
    <property type="match status" value="2"/>
</dbReference>
<keyword evidence="6" id="KW-1185">Reference proteome</keyword>
<organism evidence="5 6">
    <name type="scientific">Spongiactinospora gelatinilytica</name>
    <dbReference type="NCBI Taxonomy" id="2666298"/>
    <lineage>
        <taxon>Bacteria</taxon>
        <taxon>Bacillati</taxon>
        <taxon>Actinomycetota</taxon>
        <taxon>Actinomycetes</taxon>
        <taxon>Streptosporangiales</taxon>
        <taxon>Streptosporangiaceae</taxon>
        <taxon>Spongiactinospora</taxon>
    </lineage>
</organism>
<dbReference type="AlphaFoldDB" id="A0A2W2EPT9"/>
<dbReference type="Pfam" id="PF13458">
    <property type="entry name" value="Peripla_BP_6"/>
    <property type="match status" value="1"/>
</dbReference>
<dbReference type="InterPro" id="IPR028081">
    <property type="entry name" value="Leu-bd"/>
</dbReference>
<dbReference type="InterPro" id="IPR028082">
    <property type="entry name" value="Peripla_BP_I"/>
</dbReference>
<evidence type="ECO:0000313" key="6">
    <source>
        <dbReference type="Proteomes" id="UP000248544"/>
    </source>
</evidence>
<feature type="chain" id="PRO_5039384536" evidence="3">
    <location>
        <begin position="22"/>
        <end position="404"/>
    </location>
</feature>
<evidence type="ECO:0000256" key="1">
    <source>
        <dbReference type="ARBA" id="ARBA00010062"/>
    </source>
</evidence>
<accession>A0A2W2EPT9</accession>
<dbReference type="SUPFAM" id="SSF53822">
    <property type="entry name" value="Periplasmic binding protein-like I"/>
    <property type="match status" value="1"/>
</dbReference>
<protein>
    <submittedName>
        <fullName evidence="5">Branched-chain amino acid ABC transporter substrate-binding protein</fullName>
    </submittedName>
</protein>
<dbReference type="PANTHER" id="PTHR47235:SF1">
    <property type="entry name" value="BLR6548 PROTEIN"/>
    <property type="match status" value="1"/>
</dbReference>
<dbReference type="CDD" id="cd06341">
    <property type="entry name" value="PBP1_ABC_ligand_binding-like"/>
    <property type="match status" value="1"/>
</dbReference>
<reference evidence="5 6" key="1">
    <citation type="submission" date="2018-01" db="EMBL/GenBank/DDBJ databases">
        <title>Draft genome sequence of Sphaerisporangium sp. 7K107.</title>
        <authorList>
            <person name="Sahin N."/>
            <person name="Saygin H."/>
            <person name="Ay H."/>
        </authorList>
    </citation>
    <scope>NUCLEOTIDE SEQUENCE [LARGE SCALE GENOMIC DNA]</scope>
    <source>
        <strain evidence="5 6">7K107</strain>
    </source>
</reference>
<keyword evidence="2 3" id="KW-0732">Signal</keyword>
<sequence length="404" mass="42311">MRGSPMIPKRAFAVLFAAALATGGCGLSDEPPAASPGDAGGTGPIKVGGVSSLSGAVTFPDSSAAAKAVFDRVNEQGGINGQKIEYVSADDKGDPAAAAQAARDVVTNQGVVALVGSASLLDCAVNAPFYQQSNIVSIQGTGVDPTCFESPAISPVNTGPYLNMAINLYYASEVLKRDKVCMFLAILGNTNDAYGGAVTSWSALTGKKLTLDDRTVKPDSDPTPFVLRARKEGCQAVLYNGTEPMAISWMKVVKQQNITGIDWLMTTAPYTDAVAKALGADGDGMYANAEFEPFTEADSPALADWRKLMTAKNVPLTSFGQGGYLAATYFVDALKSIKGPITRQSVAAAFKALKPIQTPMTGTPYEFGQAAKHLSNRAGKIVQLKDGKWQVVTSEWVKYPGTLG</sequence>
<dbReference type="PANTHER" id="PTHR47235">
    <property type="entry name" value="BLR6548 PROTEIN"/>
    <property type="match status" value="1"/>
</dbReference>
<gene>
    <name evidence="5" type="ORF">C1I98_35670</name>
</gene>
<dbReference type="PROSITE" id="PS51257">
    <property type="entry name" value="PROKAR_LIPOPROTEIN"/>
    <property type="match status" value="1"/>
</dbReference>
<evidence type="ECO:0000256" key="3">
    <source>
        <dbReference type="SAM" id="SignalP"/>
    </source>
</evidence>
<comment type="similarity">
    <text evidence="1">Belongs to the leucine-binding protein family.</text>
</comment>
<comment type="caution">
    <text evidence="5">The sequence shown here is derived from an EMBL/GenBank/DDBJ whole genome shotgun (WGS) entry which is preliminary data.</text>
</comment>
<evidence type="ECO:0000313" key="5">
    <source>
        <dbReference type="EMBL" id="PZG24453.1"/>
    </source>
</evidence>
<evidence type="ECO:0000259" key="4">
    <source>
        <dbReference type="Pfam" id="PF13458"/>
    </source>
</evidence>